<reference evidence="2" key="2">
    <citation type="submission" date="2020-08" db="EMBL/GenBank/DDBJ databases">
        <title>The Agave Microbiome: Exploring the role of microbial communities in plant adaptations to desert environments.</title>
        <authorList>
            <person name="Partida-Martinez L.P."/>
        </authorList>
    </citation>
    <scope>NUCLEOTIDE SEQUENCE [LARGE SCALE GENOMIC DNA]</scope>
    <source>
        <strain evidence="2">AT2.8</strain>
    </source>
</reference>
<accession>A0A852TH28</accession>
<dbReference type="EMBL" id="JACCBX010000008">
    <property type="protein sequence ID" value="NYE07026.1"/>
    <property type="molecule type" value="Genomic_DNA"/>
</dbReference>
<protein>
    <submittedName>
        <fullName evidence="1">Uncharacterized protein</fullName>
    </submittedName>
</protein>
<reference evidence="2" key="1">
    <citation type="submission" date="2020-07" db="EMBL/GenBank/DDBJ databases">
        <authorList>
            <person name="Partida-Martinez L."/>
            <person name="Huntemann M."/>
            <person name="Clum A."/>
            <person name="Wang J."/>
            <person name="Palaniappan K."/>
            <person name="Ritter S."/>
            <person name="Chen I.-M."/>
            <person name="Stamatis D."/>
            <person name="Reddy T."/>
            <person name="O'Malley R."/>
            <person name="Daum C."/>
            <person name="Shapiro N."/>
            <person name="Ivanova N."/>
            <person name="Kyrpides N."/>
            <person name="Woyke T."/>
        </authorList>
    </citation>
    <scope>NUCLEOTIDE SEQUENCE [LARGE SCALE GENOMIC DNA]</scope>
    <source>
        <strain evidence="2">AT2.8</strain>
    </source>
</reference>
<dbReference type="Proteomes" id="UP000548423">
    <property type="component" value="Unassembled WGS sequence"/>
</dbReference>
<dbReference type="AlphaFoldDB" id="A0A852TH28"/>
<name>A0A852TH28_9BACI</name>
<evidence type="ECO:0000313" key="1">
    <source>
        <dbReference type="EMBL" id="NYE07026.1"/>
    </source>
</evidence>
<organism evidence="1 2">
    <name type="scientific">Neobacillus niacini</name>
    <dbReference type="NCBI Taxonomy" id="86668"/>
    <lineage>
        <taxon>Bacteria</taxon>
        <taxon>Bacillati</taxon>
        <taxon>Bacillota</taxon>
        <taxon>Bacilli</taxon>
        <taxon>Bacillales</taxon>
        <taxon>Bacillaceae</taxon>
        <taxon>Neobacillus</taxon>
    </lineage>
</organism>
<proteinExistence type="predicted"/>
<sequence>MNMIFAIWKVGQPQTYKGITIDNIVIPTTGDLVKDIETLGVVVTQLPDNSGILDRVSRLKGPLPEKHISY</sequence>
<evidence type="ECO:0000313" key="2">
    <source>
        <dbReference type="Proteomes" id="UP000548423"/>
    </source>
</evidence>
<comment type="caution">
    <text evidence="1">The sequence shown here is derived from an EMBL/GenBank/DDBJ whole genome shotgun (WGS) entry which is preliminary data.</text>
</comment>
<gene>
    <name evidence="1" type="ORF">F4694_003811</name>
</gene>